<feature type="transmembrane region" description="Helical" evidence="1">
    <location>
        <begin position="103"/>
        <end position="120"/>
    </location>
</feature>
<evidence type="ECO:0000256" key="1">
    <source>
        <dbReference type="SAM" id="Phobius"/>
    </source>
</evidence>
<feature type="transmembrane region" description="Helical" evidence="1">
    <location>
        <begin position="141"/>
        <end position="160"/>
    </location>
</feature>
<dbReference type="AlphaFoldDB" id="A0A4R5VUB7"/>
<dbReference type="SMART" id="SM00228">
    <property type="entry name" value="PDZ"/>
    <property type="match status" value="1"/>
</dbReference>
<evidence type="ECO:0000313" key="3">
    <source>
        <dbReference type="EMBL" id="TDK62223.1"/>
    </source>
</evidence>
<organism evidence="3 4">
    <name type="scientific">Bacillus salipaludis</name>
    <dbReference type="NCBI Taxonomy" id="2547811"/>
    <lineage>
        <taxon>Bacteria</taxon>
        <taxon>Bacillati</taxon>
        <taxon>Bacillota</taxon>
        <taxon>Bacilli</taxon>
        <taxon>Bacillales</taxon>
        <taxon>Bacillaceae</taxon>
        <taxon>Bacillus</taxon>
    </lineage>
</organism>
<dbReference type="SUPFAM" id="SSF50156">
    <property type="entry name" value="PDZ domain-like"/>
    <property type="match status" value="1"/>
</dbReference>
<protein>
    <submittedName>
        <fullName evidence="3">PDZ domain-containing protein</fullName>
    </submittedName>
</protein>
<feature type="domain" description="PDZ" evidence="2">
    <location>
        <begin position="286"/>
        <end position="363"/>
    </location>
</feature>
<dbReference type="Gene3D" id="2.30.42.10">
    <property type="match status" value="1"/>
</dbReference>
<dbReference type="InterPro" id="IPR036034">
    <property type="entry name" value="PDZ_sf"/>
</dbReference>
<gene>
    <name evidence="3" type="ORF">E2K98_09180</name>
</gene>
<comment type="caution">
    <text evidence="3">The sequence shown here is derived from an EMBL/GenBank/DDBJ whole genome shotgun (WGS) entry which is preliminary data.</text>
</comment>
<reference evidence="3 4" key="1">
    <citation type="submission" date="2019-03" db="EMBL/GenBank/DDBJ databases">
        <title>Bacillus niacini sp. nov. a Nicotinate-Metabolizing Mesophile Isolated from Soil.</title>
        <authorList>
            <person name="Zhang G."/>
        </authorList>
    </citation>
    <scope>NUCLEOTIDE SEQUENCE [LARGE SCALE GENOMIC DNA]</scope>
    <source>
        <strain evidence="3 4">WN066</strain>
    </source>
</reference>
<keyword evidence="1" id="KW-1133">Transmembrane helix</keyword>
<dbReference type="RefSeq" id="WP_133333953.1">
    <property type="nucleotide sequence ID" value="NZ_SMYO01000004.1"/>
</dbReference>
<keyword evidence="1" id="KW-0812">Transmembrane</keyword>
<dbReference type="PROSITE" id="PS50106">
    <property type="entry name" value="PDZ"/>
    <property type="match status" value="1"/>
</dbReference>
<dbReference type="InterPro" id="IPR001478">
    <property type="entry name" value="PDZ"/>
</dbReference>
<accession>A0A4R5VUB7</accession>
<feature type="transmembrane region" description="Helical" evidence="1">
    <location>
        <begin position="251"/>
        <end position="281"/>
    </location>
</feature>
<proteinExistence type="predicted"/>
<feature type="transmembrane region" description="Helical" evidence="1">
    <location>
        <begin position="209"/>
        <end position="231"/>
    </location>
</feature>
<dbReference type="Proteomes" id="UP000295132">
    <property type="component" value="Unassembled WGS sequence"/>
</dbReference>
<evidence type="ECO:0000313" key="4">
    <source>
        <dbReference type="Proteomes" id="UP000295132"/>
    </source>
</evidence>
<evidence type="ECO:0000259" key="2">
    <source>
        <dbReference type="PROSITE" id="PS50106"/>
    </source>
</evidence>
<dbReference type="EMBL" id="SMYO01000004">
    <property type="protein sequence ID" value="TDK62223.1"/>
    <property type="molecule type" value="Genomic_DNA"/>
</dbReference>
<feature type="transmembrane region" description="Helical" evidence="1">
    <location>
        <begin position="58"/>
        <end position="91"/>
    </location>
</feature>
<keyword evidence="1" id="KW-0472">Membrane</keyword>
<sequence length="398" mass="44829">MAQIWLVELLKGIGKLFLHPIFYYLLFLSAILGVMRVKRERKNFHVRAHDAYFELRQLFPLGIMVGLSLSIVSILAGIVVPFAAIVLTAVFTLLWSFTANIRLMSPVYTVGAAFFTLIIMTENKWSIPLFSETFHSLDQKVYPSVVVVLALLFIAEGVMITKNGSKGTSPKLVKSKRGQSVGAHEVKRLWFLPLFLLVPGDALSLPFDWWPVFHVGAEKYSLILVPFAIGFQQQIQGMLPKAAIQLYGRRVIVLGSIIAILSIVGWWYPLLSIIVAAFAVIARESLALIQKLKDDSLPFYFSKKNNGLMILGIIPDSPASKMELKVGELVTKVNSVVTYNEKTFYEALQKNRAHCKLEVLDTNGEIRFVQRALYEGDHHELGILFVQDERKFDDEKIS</sequence>
<feature type="transmembrane region" description="Helical" evidence="1">
    <location>
        <begin position="16"/>
        <end position="37"/>
    </location>
</feature>
<name>A0A4R5VUB7_9BACI</name>